<sequence length="146" mass="16485">MKFELKKTAGKRRVDMTPMIDCVFQLLLFFLVASNFQEQARITGEGEMGANLPAVAAAMPMVMKPREMIVNVDDGGDFYLDGQLYTERQLAERFNRAQTDNPGNQSVVIRGSEGAEWKYVARVMGLCNQAEIRDYRVAVIPDEENE</sequence>
<gene>
    <name evidence="8" type="ORF">Fuma_02675</name>
</gene>
<evidence type="ECO:0000256" key="7">
    <source>
        <dbReference type="RuleBase" id="RU003879"/>
    </source>
</evidence>
<dbReference type="Pfam" id="PF02472">
    <property type="entry name" value="ExbD"/>
    <property type="match status" value="1"/>
</dbReference>
<dbReference type="GO" id="GO:0022857">
    <property type="term" value="F:transmembrane transporter activity"/>
    <property type="evidence" value="ECO:0007669"/>
    <property type="project" value="InterPro"/>
</dbReference>
<organism evidence="8 9">
    <name type="scientific">Fuerstiella marisgermanici</name>
    <dbReference type="NCBI Taxonomy" id="1891926"/>
    <lineage>
        <taxon>Bacteria</taxon>
        <taxon>Pseudomonadati</taxon>
        <taxon>Planctomycetota</taxon>
        <taxon>Planctomycetia</taxon>
        <taxon>Planctomycetales</taxon>
        <taxon>Planctomycetaceae</taxon>
        <taxon>Fuerstiella</taxon>
    </lineage>
</organism>
<dbReference type="EMBL" id="CP017641">
    <property type="protein sequence ID" value="APZ93060.1"/>
    <property type="molecule type" value="Genomic_DNA"/>
</dbReference>
<evidence type="ECO:0000313" key="8">
    <source>
        <dbReference type="EMBL" id="APZ93060.1"/>
    </source>
</evidence>
<dbReference type="OrthoDB" id="9793581at2"/>
<evidence type="ECO:0000313" key="9">
    <source>
        <dbReference type="Proteomes" id="UP000187735"/>
    </source>
</evidence>
<evidence type="ECO:0000256" key="5">
    <source>
        <dbReference type="ARBA" id="ARBA00022989"/>
    </source>
</evidence>
<dbReference type="PANTHER" id="PTHR30558:SF3">
    <property type="entry name" value="BIOPOLYMER TRANSPORT PROTEIN EXBD-RELATED"/>
    <property type="match status" value="1"/>
</dbReference>
<keyword evidence="6" id="KW-0472">Membrane</keyword>
<dbReference type="Proteomes" id="UP000187735">
    <property type="component" value="Chromosome"/>
</dbReference>
<keyword evidence="7" id="KW-0653">Protein transport</keyword>
<keyword evidence="3" id="KW-1003">Cell membrane</keyword>
<proteinExistence type="inferred from homology"/>
<keyword evidence="9" id="KW-1185">Reference proteome</keyword>
<comment type="subcellular location">
    <subcellularLocation>
        <location evidence="1">Cell membrane</location>
        <topology evidence="1">Single-pass membrane protein</topology>
    </subcellularLocation>
    <subcellularLocation>
        <location evidence="7">Cell membrane</location>
        <topology evidence="7">Single-pass type II membrane protein</topology>
    </subcellularLocation>
</comment>
<protein>
    <recommendedName>
        <fullName evidence="10">Biopolymer transporter ExbD</fullName>
    </recommendedName>
</protein>
<dbReference type="GO" id="GO:0005886">
    <property type="term" value="C:plasma membrane"/>
    <property type="evidence" value="ECO:0007669"/>
    <property type="project" value="UniProtKB-SubCell"/>
</dbReference>
<evidence type="ECO:0000256" key="1">
    <source>
        <dbReference type="ARBA" id="ARBA00004162"/>
    </source>
</evidence>
<name>A0A1P8WG89_9PLAN</name>
<keyword evidence="7" id="KW-0813">Transport</keyword>
<evidence type="ECO:0000256" key="4">
    <source>
        <dbReference type="ARBA" id="ARBA00022692"/>
    </source>
</evidence>
<dbReference type="KEGG" id="fmr:Fuma_02675"/>
<evidence type="ECO:0008006" key="10">
    <source>
        <dbReference type="Google" id="ProtNLM"/>
    </source>
</evidence>
<accession>A0A1P8WG89</accession>
<dbReference type="InterPro" id="IPR003400">
    <property type="entry name" value="ExbD"/>
</dbReference>
<dbReference type="PANTHER" id="PTHR30558">
    <property type="entry name" value="EXBD MEMBRANE COMPONENT OF PMF-DRIVEN MACROMOLECULE IMPORT SYSTEM"/>
    <property type="match status" value="1"/>
</dbReference>
<dbReference type="RefSeq" id="WP_077024583.1">
    <property type="nucleotide sequence ID" value="NZ_CP017641.1"/>
</dbReference>
<evidence type="ECO:0000256" key="3">
    <source>
        <dbReference type="ARBA" id="ARBA00022475"/>
    </source>
</evidence>
<dbReference type="GO" id="GO:0015031">
    <property type="term" value="P:protein transport"/>
    <property type="evidence" value="ECO:0007669"/>
    <property type="project" value="UniProtKB-KW"/>
</dbReference>
<keyword evidence="5" id="KW-1133">Transmembrane helix</keyword>
<comment type="similarity">
    <text evidence="2 7">Belongs to the ExbD/TolR family.</text>
</comment>
<dbReference type="Gene3D" id="3.30.420.270">
    <property type="match status" value="1"/>
</dbReference>
<dbReference type="STRING" id="1891926.Fuma_02675"/>
<keyword evidence="4 7" id="KW-0812">Transmembrane</keyword>
<reference evidence="8 9" key="1">
    <citation type="journal article" date="2016" name="Front. Microbiol.">
        <title>Fuerstia marisgermanicae gen. nov., sp. nov., an Unusual Member of the Phylum Planctomycetes from the German Wadden Sea.</title>
        <authorList>
            <person name="Kohn T."/>
            <person name="Heuer A."/>
            <person name="Jogler M."/>
            <person name="Vollmers J."/>
            <person name="Boedeker C."/>
            <person name="Bunk B."/>
            <person name="Rast P."/>
            <person name="Borchert D."/>
            <person name="Glockner I."/>
            <person name="Freese H.M."/>
            <person name="Klenk H.P."/>
            <person name="Overmann J."/>
            <person name="Kaster A.K."/>
            <person name="Rohde M."/>
            <person name="Wiegand S."/>
            <person name="Jogler C."/>
        </authorList>
    </citation>
    <scope>NUCLEOTIDE SEQUENCE [LARGE SCALE GENOMIC DNA]</scope>
    <source>
        <strain evidence="8 9">NH11</strain>
    </source>
</reference>
<evidence type="ECO:0000256" key="6">
    <source>
        <dbReference type="ARBA" id="ARBA00023136"/>
    </source>
</evidence>
<dbReference type="AlphaFoldDB" id="A0A1P8WG89"/>
<evidence type="ECO:0000256" key="2">
    <source>
        <dbReference type="ARBA" id="ARBA00005811"/>
    </source>
</evidence>